<evidence type="ECO:0000256" key="11">
    <source>
        <dbReference type="ARBA" id="ARBA00023012"/>
    </source>
</evidence>
<evidence type="ECO:0000259" key="14">
    <source>
        <dbReference type="PROSITE" id="PS50109"/>
    </source>
</evidence>
<dbReference type="GO" id="GO:0005524">
    <property type="term" value="F:ATP binding"/>
    <property type="evidence" value="ECO:0007669"/>
    <property type="project" value="UniProtKB-KW"/>
</dbReference>
<evidence type="ECO:0000256" key="10">
    <source>
        <dbReference type="ARBA" id="ARBA00022989"/>
    </source>
</evidence>
<evidence type="ECO:0000256" key="1">
    <source>
        <dbReference type="ARBA" id="ARBA00000085"/>
    </source>
</evidence>
<dbReference type="PROSITE" id="PS50109">
    <property type="entry name" value="HIS_KIN"/>
    <property type="match status" value="1"/>
</dbReference>
<organism evidence="15">
    <name type="scientific">Bacillus subtilis</name>
    <dbReference type="NCBI Taxonomy" id="1423"/>
    <lineage>
        <taxon>Bacteria</taxon>
        <taxon>Bacillati</taxon>
        <taxon>Bacillota</taxon>
        <taxon>Bacilli</taxon>
        <taxon>Bacillales</taxon>
        <taxon>Bacillaceae</taxon>
        <taxon>Bacillus</taxon>
    </lineage>
</organism>
<evidence type="ECO:0000256" key="13">
    <source>
        <dbReference type="SAM" id="Phobius"/>
    </source>
</evidence>
<dbReference type="SMART" id="SM00388">
    <property type="entry name" value="HisKA"/>
    <property type="match status" value="1"/>
</dbReference>
<keyword evidence="11" id="KW-0902">Two-component regulatory system</keyword>
<dbReference type="PANTHER" id="PTHR45528:SF8">
    <property type="entry name" value="HISTIDINE KINASE"/>
    <property type="match status" value="1"/>
</dbReference>
<keyword evidence="6 13" id="KW-0812">Transmembrane</keyword>
<feature type="transmembrane region" description="Helical" evidence="13">
    <location>
        <begin position="160"/>
        <end position="182"/>
    </location>
</feature>
<keyword evidence="10 13" id="KW-1133">Transmembrane helix</keyword>
<reference evidence="15" key="1">
    <citation type="journal article" date="2002" name="J. Bacteriol.">
        <title>Two different lantibiotic-like peptides originate from the ericin gene cluster of Bacillus subtilis A1/3.</title>
        <authorList>
            <person name="Stein T."/>
            <person name="Borchert S."/>
            <person name="Conrad B."/>
            <person name="Feesche J."/>
            <person name="Hofemeister B."/>
            <person name="Hofemeister J."/>
            <person name="Entian K.D."/>
        </authorList>
    </citation>
    <scope>NUCLEOTIDE SEQUENCE</scope>
    <source>
        <strain evidence="15">A13</strain>
    </source>
</reference>
<dbReference type="InterPro" id="IPR036890">
    <property type="entry name" value="HATPase_C_sf"/>
</dbReference>
<feature type="domain" description="Histidine kinase" evidence="14">
    <location>
        <begin position="250"/>
        <end position="463"/>
    </location>
</feature>
<keyword evidence="5" id="KW-0808">Transferase</keyword>
<evidence type="ECO:0000256" key="3">
    <source>
        <dbReference type="ARBA" id="ARBA00012438"/>
    </source>
</evidence>
<dbReference type="InterPro" id="IPR003661">
    <property type="entry name" value="HisK_dim/P_dom"/>
</dbReference>
<evidence type="ECO:0000313" key="15">
    <source>
        <dbReference type="EMBL" id="AAL15574.1"/>
    </source>
</evidence>
<dbReference type="InterPro" id="IPR005467">
    <property type="entry name" value="His_kinase_dom"/>
</dbReference>
<dbReference type="GO" id="GO:0005886">
    <property type="term" value="C:plasma membrane"/>
    <property type="evidence" value="ECO:0007669"/>
    <property type="project" value="TreeGrafter"/>
</dbReference>
<dbReference type="AlphaFoldDB" id="Q93GG7"/>
<dbReference type="SMART" id="SM00387">
    <property type="entry name" value="HATPase_c"/>
    <property type="match status" value="1"/>
</dbReference>
<dbReference type="Pfam" id="PF02518">
    <property type="entry name" value="HATPase_c"/>
    <property type="match status" value="1"/>
</dbReference>
<evidence type="ECO:0000256" key="2">
    <source>
        <dbReference type="ARBA" id="ARBA00004141"/>
    </source>
</evidence>
<dbReference type="EMBL" id="AF233755">
    <property type="protein sequence ID" value="AAL15574.1"/>
    <property type="molecule type" value="Genomic_DNA"/>
</dbReference>
<comment type="catalytic activity">
    <reaction evidence="1">
        <text>ATP + protein L-histidine = ADP + protein N-phospho-L-histidine.</text>
        <dbReference type="EC" id="2.7.13.3"/>
    </reaction>
</comment>
<evidence type="ECO:0000256" key="8">
    <source>
        <dbReference type="ARBA" id="ARBA00022777"/>
    </source>
</evidence>
<dbReference type="Pfam" id="PF00512">
    <property type="entry name" value="HisKA"/>
    <property type="match status" value="1"/>
</dbReference>
<keyword evidence="8 15" id="KW-0418">Kinase</keyword>
<dbReference type="InterPro" id="IPR036097">
    <property type="entry name" value="HisK_dim/P_sf"/>
</dbReference>
<protein>
    <recommendedName>
        <fullName evidence="3">histidine kinase</fullName>
        <ecNumber evidence="3">2.7.13.3</ecNumber>
    </recommendedName>
</protein>
<feature type="transmembrane region" description="Helical" evidence="13">
    <location>
        <begin position="21"/>
        <end position="42"/>
    </location>
</feature>
<dbReference type="GO" id="GO:0000155">
    <property type="term" value="F:phosphorelay sensor kinase activity"/>
    <property type="evidence" value="ECO:0007669"/>
    <property type="project" value="InterPro"/>
</dbReference>
<sequence>MGRRLQMGVGFKGKKTLLKELIKYMATLCISLVVVAVLYLFINILAMNTGFSYPANYNEREAEKLVPKLATVDKVTPDMIPDTMSYAILDKKSKKETAGTVKEEDLHLVKKKIEKKPYVNYKQKGYLVIERKNEYCVLQYSLRADFSSPLLRKYLPNYELTSMCILVILFITVIFIVTTYFANGLKKHFETLNIITRSIKEQDLQFKPEFTNIKEFDCVIDSLLDMKDALQNSLEAQWRLEKNKKEQIGALAHDIKIPMTIIKGNAELLSLSIQNEEQAEYTKYILGAGNRIEQYIHQLIHLSKTEESLTINLEKASIDELTNALQEDISAYKGNKEVNILFKKENLMHKVKVDCQLLHRALLNILTNAVDHTPEGGGVSVQAECDYANFLFVVTDTGNGFSQDGLKKATDLFYMDDKSRHSNGHYGMGLTFAKNVVNLHNGELKIGNSQYGGGQVRVSIPIR</sequence>
<keyword evidence="4" id="KW-0597">Phosphoprotein</keyword>
<keyword evidence="7" id="KW-0547">Nucleotide-binding</keyword>
<dbReference type="PRINTS" id="PR01780">
    <property type="entry name" value="LANTIREGPROT"/>
</dbReference>
<proteinExistence type="predicted"/>
<dbReference type="InterPro" id="IPR008358">
    <property type="entry name" value="Sig_transdc_His_kin/Pase_MprB"/>
</dbReference>
<dbReference type="InterPro" id="IPR003594">
    <property type="entry name" value="HATPase_dom"/>
</dbReference>
<name>Q93GG7_BACIU</name>
<evidence type="ECO:0000256" key="5">
    <source>
        <dbReference type="ARBA" id="ARBA00022679"/>
    </source>
</evidence>
<dbReference type="Gene3D" id="1.10.287.130">
    <property type="match status" value="1"/>
</dbReference>
<dbReference type="InterPro" id="IPR050398">
    <property type="entry name" value="HssS/ArlS-like"/>
</dbReference>
<evidence type="ECO:0000256" key="6">
    <source>
        <dbReference type="ARBA" id="ARBA00022692"/>
    </source>
</evidence>
<evidence type="ECO:0000256" key="9">
    <source>
        <dbReference type="ARBA" id="ARBA00022840"/>
    </source>
</evidence>
<gene>
    <name evidence="15" type="primary">eriK</name>
</gene>
<evidence type="ECO:0000256" key="7">
    <source>
        <dbReference type="ARBA" id="ARBA00022741"/>
    </source>
</evidence>
<comment type="subcellular location">
    <subcellularLocation>
        <location evidence="2">Membrane</location>
        <topology evidence="2">Multi-pass membrane protein</topology>
    </subcellularLocation>
</comment>
<dbReference type="EC" id="2.7.13.3" evidence="3"/>
<dbReference type="PANTHER" id="PTHR45528">
    <property type="entry name" value="SENSOR HISTIDINE KINASE CPXA"/>
    <property type="match status" value="1"/>
</dbReference>
<dbReference type="Gene3D" id="3.30.565.10">
    <property type="entry name" value="Histidine kinase-like ATPase, C-terminal domain"/>
    <property type="match status" value="1"/>
</dbReference>
<evidence type="ECO:0000256" key="4">
    <source>
        <dbReference type="ARBA" id="ARBA00022553"/>
    </source>
</evidence>
<accession>Q93GG7</accession>
<keyword evidence="12 13" id="KW-0472">Membrane</keyword>
<evidence type="ECO:0000256" key="12">
    <source>
        <dbReference type="ARBA" id="ARBA00023136"/>
    </source>
</evidence>
<dbReference type="CDD" id="cd00082">
    <property type="entry name" value="HisKA"/>
    <property type="match status" value="1"/>
</dbReference>
<keyword evidence="9" id="KW-0067">ATP-binding</keyword>
<dbReference type="SUPFAM" id="SSF55874">
    <property type="entry name" value="ATPase domain of HSP90 chaperone/DNA topoisomerase II/histidine kinase"/>
    <property type="match status" value="1"/>
</dbReference>
<dbReference type="SUPFAM" id="SSF47384">
    <property type="entry name" value="Homodimeric domain of signal transducing histidine kinase"/>
    <property type="match status" value="1"/>
</dbReference>